<evidence type="ECO:0000256" key="9">
    <source>
        <dbReference type="ARBA" id="ARBA00041175"/>
    </source>
</evidence>
<evidence type="ECO:0000256" key="7">
    <source>
        <dbReference type="ARBA" id="ARBA00022777"/>
    </source>
</evidence>
<dbReference type="InterPro" id="IPR051351">
    <property type="entry name" value="Ascorbate-PTS_EIIA_comp"/>
</dbReference>
<dbReference type="PANTHER" id="PTHR36203:SF1">
    <property type="entry name" value="ASCORBATE-SPECIFIC PTS SYSTEM EIIA COMPONENT"/>
    <property type="match status" value="1"/>
</dbReference>
<keyword evidence="3" id="KW-0963">Cytoplasm</keyword>
<evidence type="ECO:0000256" key="2">
    <source>
        <dbReference type="ARBA" id="ARBA00022448"/>
    </source>
</evidence>
<evidence type="ECO:0000313" key="12">
    <source>
        <dbReference type="EMBL" id="SFM02626.1"/>
    </source>
</evidence>
<evidence type="ECO:0000256" key="3">
    <source>
        <dbReference type="ARBA" id="ARBA00022490"/>
    </source>
</evidence>
<dbReference type="PANTHER" id="PTHR36203">
    <property type="entry name" value="ASCORBATE-SPECIFIC PTS SYSTEM EIIA COMPONENT"/>
    <property type="match status" value="1"/>
</dbReference>
<name>A0A1I4MHS9_9FIRM</name>
<keyword evidence="2" id="KW-0813">Transport</keyword>
<dbReference type="InterPro" id="IPR016152">
    <property type="entry name" value="PTrfase/Anion_transptr"/>
</dbReference>
<dbReference type="Gene3D" id="3.40.930.10">
    <property type="entry name" value="Mannitol-specific EII, Chain A"/>
    <property type="match status" value="1"/>
</dbReference>
<keyword evidence="13" id="KW-1185">Reference proteome</keyword>
<evidence type="ECO:0000313" key="13">
    <source>
        <dbReference type="Proteomes" id="UP000199520"/>
    </source>
</evidence>
<gene>
    <name evidence="12" type="ORF">SAMN04490355_10343</name>
</gene>
<keyword evidence="6" id="KW-0598">Phosphotransferase system</keyword>
<evidence type="ECO:0000256" key="5">
    <source>
        <dbReference type="ARBA" id="ARBA00022679"/>
    </source>
</evidence>
<dbReference type="PROSITE" id="PS51094">
    <property type="entry name" value="PTS_EIIA_TYPE_2"/>
    <property type="match status" value="1"/>
</dbReference>
<dbReference type="STRING" id="1123291.SAMN04490355_10343"/>
<feature type="domain" description="PTS EIIA type-2" evidence="11">
    <location>
        <begin position="4"/>
        <end position="147"/>
    </location>
</feature>
<evidence type="ECO:0000256" key="8">
    <source>
        <dbReference type="ARBA" id="ARBA00037387"/>
    </source>
</evidence>
<dbReference type="Pfam" id="PF00359">
    <property type="entry name" value="PTS_EIIA_2"/>
    <property type="match status" value="1"/>
</dbReference>
<dbReference type="OrthoDB" id="369398at2"/>
<dbReference type="GO" id="GO:0005737">
    <property type="term" value="C:cytoplasm"/>
    <property type="evidence" value="ECO:0007669"/>
    <property type="project" value="UniProtKB-SubCell"/>
</dbReference>
<evidence type="ECO:0000256" key="10">
    <source>
        <dbReference type="ARBA" id="ARBA00042072"/>
    </source>
</evidence>
<accession>A0A1I4MHS9</accession>
<keyword evidence="7" id="KW-0418">Kinase</keyword>
<evidence type="ECO:0000256" key="4">
    <source>
        <dbReference type="ARBA" id="ARBA00022553"/>
    </source>
</evidence>
<dbReference type="GO" id="GO:0009401">
    <property type="term" value="P:phosphoenolpyruvate-dependent sugar phosphotransferase system"/>
    <property type="evidence" value="ECO:0007669"/>
    <property type="project" value="UniProtKB-KW"/>
</dbReference>
<evidence type="ECO:0000259" key="11">
    <source>
        <dbReference type="PROSITE" id="PS51094"/>
    </source>
</evidence>
<dbReference type="CDD" id="cd00211">
    <property type="entry name" value="PTS_IIA_fru"/>
    <property type="match status" value="1"/>
</dbReference>
<sequence length="147" mass="16265">MLKDLTSEKLIRLNIDAKDWEDAIRQAADALLQNGKIKSSYIDAIIKTAKEGGPYFVLTKHVALPHARPEAGAIESAIGIATLKKPIVFGNKENDPVKYLFCLSAQDSESHINALADLTGLLESKNFYKFLDQAKDASEVMQYIENI</sequence>
<evidence type="ECO:0000256" key="6">
    <source>
        <dbReference type="ARBA" id="ARBA00022683"/>
    </source>
</evidence>
<dbReference type="EMBL" id="FOTS01000034">
    <property type="protein sequence ID" value="SFM02626.1"/>
    <property type="molecule type" value="Genomic_DNA"/>
</dbReference>
<dbReference type="InterPro" id="IPR002178">
    <property type="entry name" value="PTS_EIIA_type-2_dom"/>
</dbReference>
<dbReference type="Proteomes" id="UP000199520">
    <property type="component" value="Unassembled WGS sequence"/>
</dbReference>
<dbReference type="AlphaFoldDB" id="A0A1I4MHS9"/>
<comment type="function">
    <text evidence="8">The phosphoenolpyruvate-dependent sugar phosphotransferase system (sugar PTS), a major carbohydrate active transport system, catalyzes the phosphorylation of incoming sugar substrates concomitantly with their translocation across the cell membrane. The enzyme II UlaABC PTS system is involved in ascorbate transport.</text>
</comment>
<reference evidence="13" key="1">
    <citation type="submission" date="2016-10" db="EMBL/GenBank/DDBJ databases">
        <authorList>
            <person name="Varghese N."/>
            <person name="Submissions S."/>
        </authorList>
    </citation>
    <scope>NUCLEOTIDE SEQUENCE [LARGE SCALE GENOMIC DNA]</scope>
    <source>
        <strain evidence="13">DSM 13327</strain>
    </source>
</reference>
<organism evidence="12 13">
    <name type="scientific">Pelosinus propionicus DSM 13327</name>
    <dbReference type="NCBI Taxonomy" id="1123291"/>
    <lineage>
        <taxon>Bacteria</taxon>
        <taxon>Bacillati</taxon>
        <taxon>Bacillota</taxon>
        <taxon>Negativicutes</taxon>
        <taxon>Selenomonadales</taxon>
        <taxon>Sporomusaceae</taxon>
        <taxon>Pelosinus</taxon>
    </lineage>
</organism>
<protein>
    <recommendedName>
        <fullName evidence="9">Ascorbate-specific PTS system EIIA component</fullName>
    </recommendedName>
    <alternativeName>
        <fullName evidence="10">Ascorbate-specific phosphotransferase enzyme IIA component</fullName>
    </alternativeName>
</protein>
<dbReference type="RefSeq" id="WP_090939823.1">
    <property type="nucleotide sequence ID" value="NZ_FOTS01000034.1"/>
</dbReference>
<comment type="subcellular location">
    <subcellularLocation>
        <location evidence="1">Cytoplasm</location>
    </subcellularLocation>
</comment>
<keyword evidence="4" id="KW-0597">Phosphoprotein</keyword>
<keyword evidence="5" id="KW-0808">Transferase</keyword>
<evidence type="ECO:0000256" key="1">
    <source>
        <dbReference type="ARBA" id="ARBA00004496"/>
    </source>
</evidence>
<proteinExistence type="predicted"/>
<dbReference type="SUPFAM" id="SSF55804">
    <property type="entry name" value="Phoshotransferase/anion transport protein"/>
    <property type="match status" value="1"/>
</dbReference>
<dbReference type="GO" id="GO:0016301">
    <property type="term" value="F:kinase activity"/>
    <property type="evidence" value="ECO:0007669"/>
    <property type="project" value="UniProtKB-KW"/>
</dbReference>